<sequence length="163" mass="17452">MKKQLSVIVLTMAIPFAAACGNEDEAQSHESHTAHTAENGDLQEMTASADTLPSFLDDKDDNMRAIYLAAAKHADVLDQMPCYCGCGESAGHKSNLNCFIAEQNGDEITWDDHGTRCGVCLEIAATAAVMTEEGKSPEEIRTLIDNTYSEGYAEPTPTPLPGA</sequence>
<dbReference type="Proteomes" id="UP000095658">
    <property type="component" value="Unassembled WGS sequence"/>
</dbReference>
<comment type="caution">
    <text evidence="2">The sequence shown here is derived from an EMBL/GenBank/DDBJ whole genome shotgun (WGS) entry which is preliminary data.</text>
</comment>
<dbReference type="RefSeq" id="WP_069939140.1">
    <property type="nucleotide sequence ID" value="NZ_MAMP01000022.1"/>
</dbReference>
<name>A0A1E7DNB7_9BACI</name>
<feature type="signal peptide" evidence="1">
    <location>
        <begin position="1"/>
        <end position="19"/>
    </location>
</feature>
<feature type="chain" id="PRO_5038660771" description="Lipoprotein" evidence="1">
    <location>
        <begin position="20"/>
        <end position="163"/>
    </location>
</feature>
<dbReference type="STRING" id="1714016.BA724_09770"/>
<evidence type="ECO:0000313" key="2">
    <source>
        <dbReference type="EMBL" id="OES44549.1"/>
    </source>
</evidence>
<dbReference type="Pfam" id="PF13798">
    <property type="entry name" value="PCYCGC"/>
    <property type="match status" value="1"/>
</dbReference>
<keyword evidence="3" id="KW-1185">Reference proteome</keyword>
<keyword evidence="1" id="KW-0732">Signal</keyword>
<dbReference type="AlphaFoldDB" id="A0A1E7DNB7"/>
<protein>
    <recommendedName>
        <fullName evidence="4">Lipoprotein</fullName>
    </recommendedName>
</protein>
<organism evidence="2 3">
    <name type="scientific">Domibacillus iocasae</name>
    <dbReference type="NCBI Taxonomy" id="1714016"/>
    <lineage>
        <taxon>Bacteria</taxon>
        <taxon>Bacillati</taxon>
        <taxon>Bacillota</taxon>
        <taxon>Bacilli</taxon>
        <taxon>Bacillales</taxon>
        <taxon>Bacillaceae</taxon>
        <taxon>Domibacillus</taxon>
    </lineage>
</organism>
<evidence type="ECO:0000313" key="3">
    <source>
        <dbReference type="Proteomes" id="UP000095658"/>
    </source>
</evidence>
<accession>A0A1E7DNB7</accession>
<dbReference type="OrthoDB" id="2654667at2"/>
<dbReference type="InterPro" id="IPR025673">
    <property type="entry name" value="PCYCGC"/>
</dbReference>
<proteinExistence type="predicted"/>
<dbReference type="PROSITE" id="PS51257">
    <property type="entry name" value="PROKAR_LIPOPROTEIN"/>
    <property type="match status" value="1"/>
</dbReference>
<reference evidence="2 3" key="1">
    <citation type="submission" date="2016-06" db="EMBL/GenBank/DDBJ databases">
        <title>Domibacillus iocasae genome sequencing.</title>
        <authorList>
            <person name="Verma A."/>
            <person name="Pal Y."/>
            <person name="Ojha A.K."/>
            <person name="Krishnamurthi S."/>
        </authorList>
    </citation>
    <scope>NUCLEOTIDE SEQUENCE [LARGE SCALE GENOMIC DNA]</scope>
    <source>
        <strain evidence="2 3">DSM 29979</strain>
    </source>
</reference>
<evidence type="ECO:0008006" key="4">
    <source>
        <dbReference type="Google" id="ProtNLM"/>
    </source>
</evidence>
<evidence type="ECO:0000256" key="1">
    <source>
        <dbReference type="SAM" id="SignalP"/>
    </source>
</evidence>
<gene>
    <name evidence="2" type="ORF">BA724_09770</name>
</gene>
<dbReference type="EMBL" id="MAMP01000022">
    <property type="protein sequence ID" value="OES44549.1"/>
    <property type="molecule type" value="Genomic_DNA"/>
</dbReference>